<accession>A0A8H7KFU9</accession>
<name>A0A8H7KFU9_AGABI</name>
<evidence type="ECO:0000313" key="3">
    <source>
        <dbReference type="EMBL" id="KAF7771615.1"/>
    </source>
</evidence>
<protein>
    <submittedName>
        <fullName evidence="3">Uncharacterized protein</fullName>
    </submittedName>
</protein>
<evidence type="ECO:0000256" key="2">
    <source>
        <dbReference type="SAM" id="MobiDB-lite"/>
    </source>
</evidence>
<feature type="compositionally biased region" description="Polar residues" evidence="2">
    <location>
        <begin position="151"/>
        <end position="165"/>
    </location>
</feature>
<dbReference type="AlphaFoldDB" id="A0A8H7KFU9"/>
<feature type="region of interest" description="Disordered" evidence="2">
    <location>
        <begin position="667"/>
        <end position="701"/>
    </location>
</feature>
<feature type="compositionally biased region" description="Polar residues" evidence="2">
    <location>
        <begin position="179"/>
        <end position="194"/>
    </location>
</feature>
<dbReference type="EMBL" id="JABXXO010000008">
    <property type="protein sequence ID" value="KAF7771615.1"/>
    <property type="molecule type" value="Genomic_DNA"/>
</dbReference>
<sequence length="1072" mass="117031">MLLQNSTWNSRLGPQIRQDPGYYDIPISSLTSYHTRVWFPLFLPSLCVHHPRLKIIRERYSHILSGLLLSARRHYRSELDSPPQKIDSVLAWNAVIFRRPKFSRWVTIAHSGIIQHPAWNVSRIELQLISTKSASLSLPGGSCTPILPRSLPSSEPHSRQNSVGRNSVGRDEMTPQPSPVSLSRPDSSMTQRRPTPSHKRAPKRKTKEQMSRPPPPPIALPDPSQPLPAHFLRSQQALLGHAGLVARVKPLQLAMGGTPRGASPSNPIVLDDGEVVSTEHSLIGRHHSDRTNVVDLSGLPKPTNQEIVEMLIKQKDIFPVLQSILKLLTAGALGGRAVAPGPVTFNTHPAKRTGNIRLFQPPPKRRKLNRVPAGAADWDVPYPFREGEGPEAYQQTWLQERGRQLISQLIDLVKEAAQKVAARKHLEDLAKRQKPSSENEKGIDEDVPQRRGGKGANHYRDMSDDQGPLAPVSRDAPEREAGGKASSTLEHVDSISAPKSDPSESQFPQDTNSTPPNSSFNDLFSALLAASDTNNPGNSSLDPSIPPEPNSGSNSSAAFPSLSDGHMEQCLIDSWMNILQTFPLQEAGTRARDLSGSDQYSLDSLLGFNPNESSSVFGSPSSGDSSSFPTTPCLDNQPAQPFNSLDLDHLGDADSAFNLVAGALPTSESLRSSPPVTSSAPPTIDVGFGLSPSSRDSTKGFDRNSLYETLQVTEGRTPTASGSVANSLIDPQLLATSQPDFGSQIHPLSNGTQDVLTRNGVSQSLSPAPSSATCEYVTPSSTDCDMALLSATGSFSDLGDEIQMQIDHRPGCAKNVVKHLMGGDRDSKTSSEPSPRVAAREPPIASQQTTPSPCNASVSSVAPQSPGVFQVLRVTDLEPQTKSIQKQRKTDILKRAEEKREELRVKLEQVKMKLWETTIEHGSINANKKLFLACVTQNIHQSYTAGLKNQNNCSPHGAHLSRIILLKDTCFFCTRLRLSHLNHWPNISVPGPLIFEYLVKEGLPDLLSAARLHTYSDASRVKKRVGARSFPRRVTRWESAMCDAISNSMRAHDHPPTILEIDQQSKPRLLVG</sequence>
<gene>
    <name evidence="3" type="ORF">Agabi119p4_5926</name>
</gene>
<evidence type="ECO:0000256" key="1">
    <source>
        <dbReference type="SAM" id="Coils"/>
    </source>
</evidence>
<feature type="compositionally biased region" description="Basic residues" evidence="2">
    <location>
        <begin position="195"/>
        <end position="206"/>
    </location>
</feature>
<dbReference type="Proteomes" id="UP000629468">
    <property type="component" value="Unassembled WGS sequence"/>
</dbReference>
<organism evidence="3 4">
    <name type="scientific">Agaricus bisporus var. burnettii</name>
    <dbReference type="NCBI Taxonomy" id="192524"/>
    <lineage>
        <taxon>Eukaryota</taxon>
        <taxon>Fungi</taxon>
        <taxon>Dikarya</taxon>
        <taxon>Basidiomycota</taxon>
        <taxon>Agaricomycotina</taxon>
        <taxon>Agaricomycetes</taxon>
        <taxon>Agaricomycetidae</taxon>
        <taxon>Agaricales</taxon>
        <taxon>Agaricineae</taxon>
        <taxon>Agaricaceae</taxon>
        <taxon>Agaricus</taxon>
    </lineage>
</organism>
<feature type="region of interest" description="Disordered" evidence="2">
    <location>
        <begin position="822"/>
        <end position="860"/>
    </location>
</feature>
<proteinExistence type="predicted"/>
<evidence type="ECO:0000313" key="4">
    <source>
        <dbReference type="Proteomes" id="UP000629468"/>
    </source>
</evidence>
<feature type="compositionally biased region" description="Pro residues" evidence="2">
    <location>
        <begin position="212"/>
        <end position="226"/>
    </location>
</feature>
<feature type="compositionally biased region" description="Low complexity" evidence="2">
    <location>
        <begin position="613"/>
        <end position="629"/>
    </location>
</feature>
<feature type="compositionally biased region" description="Polar residues" evidence="2">
    <location>
        <begin position="503"/>
        <end position="522"/>
    </location>
</feature>
<feature type="region of interest" description="Disordered" evidence="2">
    <location>
        <begin position="345"/>
        <end position="370"/>
    </location>
</feature>
<feature type="coiled-coil region" evidence="1">
    <location>
        <begin position="886"/>
        <end position="913"/>
    </location>
</feature>
<feature type="region of interest" description="Disordered" evidence="2">
    <location>
        <begin position="428"/>
        <end position="561"/>
    </location>
</feature>
<feature type="compositionally biased region" description="Low complexity" evidence="2">
    <location>
        <begin position="672"/>
        <end position="683"/>
    </location>
</feature>
<reference evidence="3 4" key="1">
    <citation type="journal article" name="Sci. Rep.">
        <title>Telomere-to-telomere assembled and centromere annotated genomes of the two main subspecies of the button mushroom Agaricus bisporus reveal especially polymorphic chromosome ends.</title>
        <authorList>
            <person name="Sonnenberg A.S.M."/>
            <person name="Sedaghat-Telgerd N."/>
            <person name="Lavrijssen B."/>
            <person name="Ohm R.A."/>
            <person name="Hendrickx P.M."/>
            <person name="Scholtmeijer K."/>
            <person name="Baars J.J.P."/>
            <person name="van Peer A."/>
        </authorList>
    </citation>
    <scope>NUCLEOTIDE SEQUENCE [LARGE SCALE GENOMIC DNA]</scope>
    <source>
        <strain evidence="3 4">H119_p4</strain>
    </source>
</reference>
<feature type="region of interest" description="Disordered" evidence="2">
    <location>
        <begin position="145"/>
        <end position="228"/>
    </location>
</feature>
<feature type="compositionally biased region" description="Polar residues" evidence="2">
    <location>
        <begin position="845"/>
        <end position="860"/>
    </location>
</feature>
<comment type="caution">
    <text evidence="3">The sequence shown here is derived from an EMBL/GenBank/DDBJ whole genome shotgun (WGS) entry which is preliminary data.</text>
</comment>
<keyword evidence="1" id="KW-0175">Coiled coil</keyword>
<feature type="compositionally biased region" description="Basic and acidic residues" evidence="2">
    <location>
        <begin position="428"/>
        <end position="449"/>
    </location>
</feature>
<feature type="region of interest" description="Disordered" evidence="2">
    <location>
        <begin position="613"/>
        <end position="634"/>
    </location>
</feature>
<feature type="compositionally biased region" description="Polar residues" evidence="2">
    <location>
        <begin position="531"/>
        <end position="542"/>
    </location>
</feature>